<organism evidence="1 2">
    <name type="scientific">Poecilia latipinna</name>
    <name type="common">sailfin molly</name>
    <dbReference type="NCBI Taxonomy" id="48699"/>
    <lineage>
        <taxon>Eukaryota</taxon>
        <taxon>Metazoa</taxon>
        <taxon>Chordata</taxon>
        <taxon>Craniata</taxon>
        <taxon>Vertebrata</taxon>
        <taxon>Euteleostomi</taxon>
        <taxon>Actinopterygii</taxon>
        <taxon>Neopterygii</taxon>
        <taxon>Teleostei</taxon>
        <taxon>Neoteleostei</taxon>
        <taxon>Acanthomorphata</taxon>
        <taxon>Ovalentaria</taxon>
        <taxon>Atherinomorphae</taxon>
        <taxon>Cyprinodontiformes</taxon>
        <taxon>Poeciliidae</taxon>
        <taxon>Poeciliinae</taxon>
        <taxon>Poecilia</taxon>
    </lineage>
</organism>
<dbReference type="AlphaFoldDB" id="A0A3B3TQJ9"/>
<evidence type="ECO:0000313" key="1">
    <source>
        <dbReference type="Ensembl" id="ENSPLAP00000002601.1"/>
    </source>
</evidence>
<evidence type="ECO:0000313" key="2">
    <source>
        <dbReference type="Proteomes" id="UP000261500"/>
    </source>
</evidence>
<name>A0A3B3TQJ9_9TELE</name>
<sequence length="83" mass="9347">MCNCFSRITVPCMQTLQLILACLILANWARVTGVIELMHKKTKECSMSLKLTPPPLPQTCLLVVERGITSFHLFLPTRHGPVR</sequence>
<accession>A0A3B3TQJ9</accession>
<dbReference type="Proteomes" id="UP000261500">
    <property type="component" value="Unplaced"/>
</dbReference>
<dbReference type="PROSITE" id="PS51257">
    <property type="entry name" value="PROKAR_LIPOPROTEIN"/>
    <property type="match status" value="1"/>
</dbReference>
<keyword evidence="2" id="KW-1185">Reference proteome</keyword>
<reference evidence="1" key="1">
    <citation type="submission" date="2025-08" db="UniProtKB">
        <authorList>
            <consortium name="Ensembl"/>
        </authorList>
    </citation>
    <scope>IDENTIFICATION</scope>
</reference>
<protein>
    <submittedName>
        <fullName evidence="1">Uncharacterized protein</fullName>
    </submittedName>
</protein>
<reference evidence="1" key="2">
    <citation type="submission" date="2025-09" db="UniProtKB">
        <authorList>
            <consortium name="Ensembl"/>
        </authorList>
    </citation>
    <scope>IDENTIFICATION</scope>
</reference>
<dbReference type="Ensembl" id="ENSPLAT00000012769.1">
    <property type="protein sequence ID" value="ENSPLAP00000002601.1"/>
    <property type="gene ID" value="ENSPLAG00000003898.1"/>
</dbReference>
<proteinExistence type="predicted"/>